<dbReference type="PRINTS" id="PR00411">
    <property type="entry name" value="PNDRDTASEI"/>
</dbReference>
<dbReference type="PANTHER" id="PTHR43557:SF2">
    <property type="entry name" value="RIESKE DOMAIN-CONTAINING PROTEIN-RELATED"/>
    <property type="match status" value="1"/>
</dbReference>
<dbReference type="Gene3D" id="3.30.390.30">
    <property type="match status" value="1"/>
</dbReference>
<dbReference type="RefSeq" id="WP_230737905.1">
    <property type="nucleotide sequence ID" value="NZ_JAJNDB010000005.1"/>
</dbReference>
<evidence type="ECO:0000259" key="5">
    <source>
        <dbReference type="Pfam" id="PF07992"/>
    </source>
</evidence>
<comment type="caution">
    <text evidence="7">The sequence shown here is derived from an EMBL/GenBank/DDBJ whole genome shotgun (WGS) entry which is preliminary data.</text>
</comment>
<proteinExistence type="predicted"/>
<evidence type="ECO:0000259" key="6">
    <source>
        <dbReference type="Pfam" id="PF14759"/>
    </source>
</evidence>
<keyword evidence="2" id="KW-0285">Flavoprotein</keyword>
<keyword evidence="3" id="KW-0274">FAD</keyword>
<dbReference type="Pfam" id="PF07992">
    <property type="entry name" value="Pyr_redox_2"/>
    <property type="match status" value="1"/>
</dbReference>
<dbReference type="Pfam" id="PF14759">
    <property type="entry name" value="Reductase_C"/>
    <property type="match status" value="1"/>
</dbReference>
<dbReference type="InterPro" id="IPR050446">
    <property type="entry name" value="FAD-oxidoreductase/Apoptosis"/>
</dbReference>
<evidence type="ECO:0000256" key="2">
    <source>
        <dbReference type="ARBA" id="ARBA00022630"/>
    </source>
</evidence>
<dbReference type="InterPro" id="IPR028202">
    <property type="entry name" value="Reductase_C"/>
</dbReference>
<feature type="domain" description="Reductase C-terminal" evidence="6">
    <location>
        <begin position="320"/>
        <end position="404"/>
    </location>
</feature>
<dbReference type="PANTHER" id="PTHR43557">
    <property type="entry name" value="APOPTOSIS-INDUCING FACTOR 1"/>
    <property type="match status" value="1"/>
</dbReference>
<dbReference type="Gene3D" id="3.50.50.60">
    <property type="entry name" value="FAD/NAD(P)-binding domain"/>
    <property type="match status" value="2"/>
</dbReference>
<sequence length="406" mass="43149">MGHVIVGGGLAGARAAEALREGGYRDPVVLLAGEGHRPYDRPPLSKEYLQGSADEGSVWVHPADWYREHDVELRLGTAVSGIDRAAAEVILADGRRVAYDRLLLATGSSPRRLPVPGAQLDRVHHLRTLDDSASLRAAISAAARVAVVGAGWIGMEVTAAARIAGAEVTVLEAAEAPLLAALGPKIAEVFAGLHREHGVDLRFGVQVTEIVGDDGAATGVRLADGGVVEADLVLVAIGAAPNIGLAVSAGLDVDDGVVVDERLRTSDPRIHAAGDVANIPYRALGRRLRVEHWATAYYSGPAAGAAMLDAEGPGYDQLPYFYTDQYDLGMEYTGYVDQSEPVDLVIRGDLVGREFIAFWLREGRLVAGMNVNVWDVTEDIERLIRSGAVIDAERLADPEIPLSEIK</sequence>
<dbReference type="InterPro" id="IPR016156">
    <property type="entry name" value="FAD/NAD-linked_Rdtase_dimer_sf"/>
</dbReference>
<reference evidence="7 8" key="1">
    <citation type="submission" date="2021-11" db="EMBL/GenBank/DDBJ databases">
        <title>Draft genome sequence of Actinomycetospora sp. SF1 isolated from the rhizosphere soil.</title>
        <authorList>
            <person name="Duangmal K."/>
            <person name="Chantavorakit T."/>
        </authorList>
    </citation>
    <scope>NUCLEOTIDE SEQUENCE [LARGE SCALE GENOMIC DNA]</scope>
    <source>
        <strain evidence="7 8">TBRC 5722</strain>
    </source>
</reference>
<dbReference type="EMBL" id="JAJNDB010000005">
    <property type="protein sequence ID" value="MCD2196048.1"/>
    <property type="molecule type" value="Genomic_DNA"/>
</dbReference>
<organism evidence="7 8">
    <name type="scientific">Actinomycetospora endophytica</name>
    <dbReference type="NCBI Taxonomy" id="2291215"/>
    <lineage>
        <taxon>Bacteria</taxon>
        <taxon>Bacillati</taxon>
        <taxon>Actinomycetota</taxon>
        <taxon>Actinomycetes</taxon>
        <taxon>Pseudonocardiales</taxon>
        <taxon>Pseudonocardiaceae</taxon>
        <taxon>Actinomycetospora</taxon>
    </lineage>
</organism>
<evidence type="ECO:0000313" key="8">
    <source>
        <dbReference type="Proteomes" id="UP001199469"/>
    </source>
</evidence>
<keyword evidence="8" id="KW-1185">Reference proteome</keyword>
<comment type="cofactor">
    <cofactor evidence="1">
        <name>FAD</name>
        <dbReference type="ChEBI" id="CHEBI:57692"/>
    </cofactor>
</comment>
<dbReference type="InterPro" id="IPR036188">
    <property type="entry name" value="FAD/NAD-bd_sf"/>
</dbReference>
<dbReference type="SUPFAM" id="SSF51905">
    <property type="entry name" value="FAD/NAD(P)-binding domain"/>
    <property type="match status" value="1"/>
</dbReference>
<accession>A0ABS8PDI5</accession>
<dbReference type="PRINTS" id="PR00368">
    <property type="entry name" value="FADPNR"/>
</dbReference>
<dbReference type="SUPFAM" id="SSF55424">
    <property type="entry name" value="FAD/NAD-linked reductases, dimerisation (C-terminal) domain"/>
    <property type="match status" value="1"/>
</dbReference>
<feature type="domain" description="FAD/NAD(P)-binding" evidence="5">
    <location>
        <begin position="3"/>
        <end position="300"/>
    </location>
</feature>
<dbReference type="InterPro" id="IPR023753">
    <property type="entry name" value="FAD/NAD-binding_dom"/>
</dbReference>
<dbReference type="Proteomes" id="UP001199469">
    <property type="component" value="Unassembled WGS sequence"/>
</dbReference>
<evidence type="ECO:0000256" key="1">
    <source>
        <dbReference type="ARBA" id="ARBA00001974"/>
    </source>
</evidence>
<evidence type="ECO:0000313" key="7">
    <source>
        <dbReference type="EMBL" id="MCD2196048.1"/>
    </source>
</evidence>
<gene>
    <name evidence="7" type="ORF">LQ327_21995</name>
</gene>
<name>A0ABS8PDI5_9PSEU</name>
<keyword evidence="4" id="KW-0560">Oxidoreductase</keyword>
<evidence type="ECO:0000256" key="3">
    <source>
        <dbReference type="ARBA" id="ARBA00022827"/>
    </source>
</evidence>
<evidence type="ECO:0000256" key="4">
    <source>
        <dbReference type="ARBA" id="ARBA00023002"/>
    </source>
</evidence>
<protein>
    <submittedName>
        <fullName evidence="7">FAD-dependent oxidoreductase</fullName>
    </submittedName>
</protein>